<dbReference type="AlphaFoldDB" id="A0A1M6SKQ2"/>
<keyword evidence="1" id="KW-0723">Serine/threonine-protein kinase</keyword>
<dbReference type="GO" id="GO:0004674">
    <property type="term" value="F:protein serine/threonine kinase activity"/>
    <property type="evidence" value="ECO:0007669"/>
    <property type="project" value="UniProtKB-KW"/>
</dbReference>
<dbReference type="RefSeq" id="WP_072714995.1">
    <property type="nucleotide sequence ID" value="NZ_FRAU01000003.1"/>
</dbReference>
<keyword evidence="4" id="KW-1185">Reference proteome</keyword>
<feature type="domain" description="Histidine kinase/HSP90-like ATPase" evidence="2">
    <location>
        <begin position="8"/>
        <end position="130"/>
    </location>
</feature>
<dbReference type="OrthoDB" id="1467655at2"/>
<dbReference type="InterPro" id="IPR036890">
    <property type="entry name" value="HATPase_C_sf"/>
</dbReference>
<dbReference type="STRING" id="633813.SAMN04488087_1130"/>
<dbReference type="PANTHER" id="PTHR35526:SF3">
    <property type="entry name" value="ANTI-SIGMA-F FACTOR RSBW"/>
    <property type="match status" value="1"/>
</dbReference>
<evidence type="ECO:0000259" key="2">
    <source>
        <dbReference type="Pfam" id="PF13581"/>
    </source>
</evidence>
<dbReference type="InterPro" id="IPR003594">
    <property type="entry name" value="HATPase_dom"/>
</dbReference>
<protein>
    <submittedName>
        <fullName evidence="3">Serine/threonine-protein kinase RsbW</fullName>
    </submittedName>
</protein>
<dbReference type="Pfam" id="PF13581">
    <property type="entry name" value="HATPase_c_2"/>
    <property type="match status" value="1"/>
</dbReference>
<keyword evidence="3" id="KW-0808">Transferase</keyword>
<dbReference type="EMBL" id="FRAU01000003">
    <property type="protein sequence ID" value="SHK45312.1"/>
    <property type="molecule type" value="Genomic_DNA"/>
</dbReference>
<dbReference type="CDD" id="cd16936">
    <property type="entry name" value="HATPase_RsbW-like"/>
    <property type="match status" value="1"/>
</dbReference>
<accession>A0A1M6SKQ2</accession>
<evidence type="ECO:0000256" key="1">
    <source>
        <dbReference type="ARBA" id="ARBA00022527"/>
    </source>
</evidence>
<proteinExistence type="predicted"/>
<organism evidence="3 4">
    <name type="scientific">Rhodothermus profundi</name>
    <dbReference type="NCBI Taxonomy" id="633813"/>
    <lineage>
        <taxon>Bacteria</taxon>
        <taxon>Pseudomonadati</taxon>
        <taxon>Rhodothermota</taxon>
        <taxon>Rhodothermia</taxon>
        <taxon>Rhodothermales</taxon>
        <taxon>Rhodothermaceae</taxon>
        <taxon>Rhodothermus</taxon>
    </lineage>
</organism>
<sequence>MHRHLTISSRFEEMEQALLQLEALAQTLHLAPELIDRLLVVASEAITNAIRHGNRLDPTKQVHITVVVQKDTVELCVEDEGAGFDRHRIPRYNPNDPEMLLRPHGRGLFLIEELADEVAYEAGGRRIRMRLRQRSNPGASTQSQNDETR</sequence>
<dbReference type="Proteomes" id="UP000185812">
    <property type="component" value="Unassembled WGS sequence"/>
</dbReference>
<keyword evidence="3" id="KW-0418">Kinase</keyword>
<gene>
    <name evidence="3" type="ORF">SAMN04488087_1130</name>
</gene>
<evidence type="ECO:0000313" key="3">
    <source>
        <dbReference type="EMBL" id="SHK45312.1"/>
    </source>
</evidence>
<dbReference type="PANTHER" id="PTHR35526">
    <property type="entry name" value="ANTI-SIGMA-F FACTOR RSBW-RELATED"/>
    <property type="match status" value="1"/>
</dbReference>
<reference evidence="4" key="1">
    <citation type="submission" date="2016-11" db="EMBL/GenBank/DDBJ databases">
        <authorList>
            <person name="Varghese N."/>
            <person name="Submissions S."/>
        </authorList>
    </citation>
    <scope>NUCLEOTIDE SEQUENCE [LARGE SCALE GENOMIC DNA]</scope>
    <source>
        <strain evidence="4">DSM 22212</strain>
    </source>
</reference>
<name>A0A1M6SKQ2_9BACT</name>
<dbReference type="InterPro" id="IPR050267">
    <property type="entry name" value="Anti-sigma-factor_SerPK"/>
</dbReference>
<dbReference type="Gene3D" id="3.30.565.10">
    <property type="entry name" value="Histidine kinase-like ATPase, C-terminal domain"/>
    <property type="match status" value="1"/>
</dbReference>
<dbReference type="SUPFAM" id="SSF55874">
    <property type="entry name" value="ATPase domain of HSP90 chaperone/DNA topoisomerase II/histidine kinase"/>
    <property type="match status" value="1"/>
</dbReference>
<evidence type="ECO:0000313" key="4">
    <source>
        <dbReference type="Proteomes" id="UP000185812"/>
    </source>
</evidence>